<dbReference type="GO" id="GO:0008380">
    <property type="term" value="P:RNA splicing"/>
    <property type="evidence" value="ECO:0007669"/>
    <property type="project" value="UniProtKB-KW"/>
</dbReference>
<evidence type="ECO:0000256" key="1">
    <source>
        <dbReference type="ARBA" id="ARBA00004123"/>
    </source>
</evidence>
<feature type="compositionally biased region" description="Basic and acidic residues" evidence="7">
    <location>
        <begin position="691"/>
        <end position="702"/>
    </location>
</feature>
<feature type="compositionally biased region" description="Basic and acidic residues" evidence="7">
    <location>
        <begin position="306"/>
        <end position="324"/>
    </location>
</feature>
<dbReference type="EMBL" id="CACRXK020000050">
    <property type="protein sequence ID" value="CAB3977481.1"/>
    <property type="molecule type" value="Genomic_DNA"/>
</dbReference>
<keyword evidence="9" id="KW-1185">Reference proteome</keyword>
<dbReference type="GO" id="GO:0000381">
    <property type="term" value="P:regulation of alternative mRNA splicing, via spliceosome"/>
    <property type="evidence" value="ECO:0007669"/>
    <property type="project" value="InterPro"/>
</dbReference>
<comment type="caution">
    <text evidence="8">The sequence shown here is derived from an EMBL/GenBank/DDBJ whole genome shotgun (WGS) entry which is preliminary data.</text>
</comment>
<dbReference type="PANTHER" id="PTHR15217">
    <property type="entry name" value="WILMS' TUMOR 1-ASSOCIATING PROTEIN"/>
    <property type="match status" value="1"/>
</dbReference>
<dbReference type="GO" id="GO:0006397">
    <property type="term" value="P:mRNA processing"/>
    <property type="evidence" value="ECO:0007669"/>
    <property type="project" value="UniProtKB-KW"/>
</dbReference>
<comment type="subcellular location">
    <subcellularLocation>
        <location evidence="1">Nucleus</location>
    </subcellularLocation>
</comment>
<evidence type="ECO:0000256" key="3">
    <source>
        <dbReference type="ARBA" id="ARBA00022664"/>
    </source>
</evidence>
<accession>A0A7D9H7K3</accession>
<dbReference type="OrthoDB" id="3366661at2759"/>
<dbReference type="Pfam" id="PF17098">
    <property type="entry name" value="Wtap"/>
    <property type="match status" value="1"/>
</dbReference>
<keyword evidence="5" id="KW-0539">Nucleus</keyword>
<sequence>MSEKAEGKVETSSSVQGKAERMDGPPSPKRIKLMDNVNDMKKMNRDLLLSKFQEQDKYINHLEEKVNQTSNAGELTSLRESEEKLKLQQQESTRRENVLVMRLATKEQEMQELLTQIHDLKQAQNPAGSQLRSTLLDPAVNVVFQRMKSELDETKDKLEQAQNDLSAWKFTPDSVTGKKLMAKCRMLIQENKELGKQLSQGRVAQLEAELALQKKYSEELKTSEAELNEFVIQLDEEVEGMQSTILTLQQQLKGVKTELVEEKQSSEKHVEQIRVLERNLDLARTQPPSPVEGGKPPTVEDMQYDTTDRTEAETENQESGHEAMESESSNEEPGEDNMKHEDKDSKFQNVEPELDNVTPDVENVSSGYNNVYSDAENVQFDVRNVQQPEVRNVQQPEVRNVQQFDVRNVQQFDVRNVQSEVRNVQQPEIRNVQQPEIRNVQQPEIRNVQQPEIRNVQQPEIRNVQQPEIRNVPQFDVRNVQQPEIRNVQQPEIRNVPQFDVRNVQQPEIRNVQEPEVTNVPQFDVRNVQQPEIRNVQEPEVTNMQQFDVRNVQQPEIRNVQQPEVTNVQQPEIRNVQQPEVTNVPKFDVRNVQQPEIRNVQEPEVTNVPQFDVRNVQQPEIRNVQQPEVTNVPQFDVRNVQQFEVRNVLPEVRNVLPEVRNVLPEVRNVLPEVRNVITEANNVSSEVKNASPKENEKIEPNLRKTASTPPCSAFSISQILGGEPRRTPSPDIPPGGDAVVTKIPYIGGFSDPTGDTLRTEGSGILNGDGKDGTPPIVT</sequence>
<feature type="compositionally biased region" description="Basic and acidic residues" evidence="7">
    <location>
        <begin position="336"/>
        <end position="346"/>
    </location>
</feature>
<dbReference type="GO" id="GO:0005634">
    <property type="term" value="C:nucleus"/>
    <property type="evidence" value="ECO:0007669"/>
    <property type="project" value="UniProtKB-SubCell"/>
</dbReference>
<feature type="region of interest" description="Disordered" evidence="7">
    <location>
        <begin position="1"/>
        <end position="31"/>
    </location>
</feature>
<name>A0A7D9H7K3_PARCT</name>
<protein>
    <submittedName>
        <fullName evidence="8">Pre-mRNA-splicing regulator WTAP</fullName>
    </submittedName>
</protein>
<evidence type="ECO:0000313" key="9">
    <source>
        <dbReference type="Proteomes" id="UP001152795"/>
    </source>
</evidence>
<feature type="region of interest" description="Disordered" evidence="7">
    <location>
        <begin position="278"/>
        <end position="360"/>
    </location>
</feature>
<feature type="compositionally biased region" description="Polar residues" evidence="7">
    <location>
        <begin position="704"/>
        <end position="718"/>
    </location>
</feature>
<evidence type="ECO:0000256" key="7">
    <source>
        <dbReference type="SAM" id="MobiDB-lite"/>
    </source>
</evidence>
<evidence type="ECO:0000256" key="2">
    <source>
        <dbReference type="ARBA" id="ARBA00010313"/>
    </source>
</evidence>
<organism evidence="8 9">
    <name type="scientific">Paramuricea clavata</name>
    <name type="common">Red gorgonian</name>
    <name type="synonym">Violescent sea-whip</name>
    <dbReference type="NCBI Taxonomy" id="317549"/>
    <lineage>
        <taxon>Eukaryota</taxon>
        <taxon>Metazoa</taxon>
        <taxon>Cnidaria</taxon>
        <taxon>Anthozoa</taxon>
        <taxon>Octocorallia</taxon>
        <taxon>Malacalcyonacea</taxon>
        <taxon>Plexauridae</taxon>
        <taxon>Paramuricea</taxon>
    </lineage>
</organism>
<proteinExistence type="inferred from homology"/>
<evidence type="ECO:0000313" key="8">
    <source>
        <dbReference type="EMBL" id="CAB3977481.1"/>
    </source>
</evidence>
<reference evidence="8" key="1">
    <citation type="submission" date="2020-04" db="EMBL/GenBank/DDBJ databases">
        <authorList>
            <person name="Alioto T."/>
            <person name="Alioto T."/>
            <person name="Gomez Garrido J."/>
        </authorList>
    </citation>
    <scope>NUCLEOTIDE SEQUENCE</scope>
    <source>
        <strain evidence="8">A484AB</strain>
    </source>
</reference>
<gene>
    <name evidence="8" type="ORF">PACLA_8A030072</name>
</gene>
<dbReference type="GO" id="GO:0016556">
    <property type="term" value="P:mRNA modification"/>
    <property type="evidence" value="ECO:0007669"/>
    <property type="project" value="InterPro"/>
</dbReference>
<evidence type="ECO:0000256" key="5">
    <source>
        <dbReference type="ARBA" id="ARBA00023242"/>
    </source>
</evidence>
<keyword evidence="3" id="KW-0507">mRNA processing</keyword>
<dbReference type="InterPro" id="IPR033757">
    <property type="entry name" value="WTAP"/>
</dbReference>
<dbReference type="AlphaFoldDB" id="A0A7D9H7K3"/>
<dbReference type="Proteomes" id="UP001152795">
    <property type="component" value="Unassembled WGS sequence"/>
</dbReference>
<keyword evidence="6" id="KW-0175">Coiled coil</keyword>
<evidence type="ECO:0000256" key="4">
    <source>
        <dbReference type="ARBA" id="ARBA00023187"/>
    </source>
</evidence>
<evidence type="ECO:0000256" key="6">
    <source>
        <dbReference type="SAM" id="Coils"/>
    </source>
</evidence>
<dbReference type="PANTHER" id="PTHR15217:SF0">
    <property type="entry name" value="PRE-MRNA-SPLICING REGULATOR WTAP"/>
    <property type="match status" value="1"/>
</dbReference>
<feature type="coiled-coil region" evidence="6">
    <location>
        <begin position="103"/>
        <end position="171"/>
    </location>
</feature>
<keyword evidence="4" id="KW-0508">mRNA splicing</keyword>
<feature type="region of interest" description="Disordered" evidence="7">
    <location>
        <begin position="685"/>
        <end position="778"/>
    </location>
</feature>
<comment type="similarity">
    <text evidence="2">Belongs to the fl(2)d family.</text>
</comment>